<accession>A0A927D311</accession>
<reference evidence="5" key="1">
    <citation type="submission" date="2020-09" db="EMBL/GenBank/DDBJ databases">
        <title>Bacillus faecalis sp. nov., a moderately halophilic bacterium isolated from cow faeces.</title>
        <authorList>
            <person name="Jiang L."/>
            <person name="Lee J."/>
        </authorList>
    </citation>
    <scope>NUCLEOTIDE SEQUENCE</scope>
    <source>
        <strain evidence="5">AGMB 02131</strain>
    </source>
</reference>
<comment type="catalytic activity">
    <reaction evidence="4">
        <text>an N-acyl-L-alpha-aminoacyl-tRNA + H2O = an N-acyl-L-amino acid + a tRNA + H(+)</text>
        <dbReference type="Rhea" id="RHEA:54448"/>
        <dbReference type="Rhea" id="RHEA-COMP:10123"/>
        <dbReference type="Rhea" id="RHEA-COMP:13883"/>
        <dbReference type="ChEBI" id="CHEBI:15377"/>
        <dbReference type="ChEBI" id="CHEBI:15378"/>
        <dbReference type="ChEBI" id="CHEBI:59874"/>
        <dbReference type="ChEBI" id="CHEBI:78442"/>
        <dbReference type="ChEBI" id="CHEBI:138191"/>
        <dbReference type="EC" id="3.1.1.29"/>
    </reaction>
</comment>
<evidence type="ECO:0000256" key="3">
    <source>
        <dbReference type="ARBA" id="ARBA00038050"/>
    </source>
</evidence>
<evidence type="ECO:0000313" key="5">
    <source>
        <dbReference type="EMBL" id="MBD3110159.1"/>
    </source>
</evidence>
<dbReference type="EC" id="3.1.1.29" evidence="1"/>
<dbReference type="GO" id="GO:0005829">
    <property type="term" value="C:cytosol"/>
    <property type="evidence" value="ECO:0007669"/>
    <property type="project" value="TreeGrafter"/>
</dbReference>
<evidence type="ECO:0000256" key="4">
    <source>
        <dbReference type="ARBA" id="ARBA00048707"/>
    </source>
</evidence>
<dbReference type="NCBIfam" id="TIGR00283">
    <property type="entry name" value="arch_pth2"/>
    <property type="match status" value="1"/>
</dbReference>
<name>A0A927D311_9BACI</name>
<dbReference type="InterPro" id="IPR002833">
    <property type="entry name" value="PTH2"/>
</dbReference>
<keyword evidence="2 5" id="KW-0378">Hydrolase</keyword>
<dbReference type="PANTHER" id="PTHR12649">
    <property type="entry name" value="PEPTIDYL-TRNA HYDROLASE 2"/>
    <property type="match status" value="1"/>
</dbReference>
<dbReference type="InterPro" id="IPR023476">
    <property type="entry name" value="Pep_tRNA_hydro_II_dom_sf"/>
</dbReference>
<dbReference type="PANTHER" id="PTHR12649:SF11">
    <property type="entry name" value="PEPTIDYL-TRNA HYDROLASE 2, MITOCHONDRIAL"/>
    <property type="match status" value="1"/>
</dbReference>
<dbReference type="FunFam" id="3.40.1490.10:FF:000002">
    <property type="entry name" value="Peptidyl-tRNA hydrolase 2, mitochondrial"/>
    <property type="match status" value="1"/>
</dbReference>
<dbReference type="AlphaFoldDB" id="A0A927D311"/>
<evidence type="ECO:0000256" key="2">
    <source>
        <dbReference type="ARBA" id="ARBA00022801"/>
    </source>
</evidence>
<sequence>MEKKSSTTKMVIVMRKDLEMTKGKYVAQGSHASLGVVKWIEYNGSEKHKEILNKWFDETFVKVTVYVESLDELYTIYHLAKEKGLAVRLITDNGLTMFNGIKTDTCLAILGERDQVDEVTGHLKLL</sequence>
<evidence type="ECO:0000256" key="1">
    <source>
        <dbReference type="ARBA" id="ARBA00013260"/>
    </source>
</evidence>
<dbReference type="EMBL" id="JACXSI010000055">
    <property type="protein sequence ID" value="MBD3110159.1"/>
    <property type="molecule type" value="Genomic_DNA"/>
</dbReference>
<dbReference type="Proteomes" id="UP000602076">
    <property type="component" value="Unassembled WGS sequence"/>
</dbReference>
<evidence type="ECO:0000313" key="6">
    <source>
        <dbReference type="Proteomes" id="UP000602076"/>
    </source>
</evidence>
<dbReference type="SUPFAM" id="SSF102462">
    <property type="entry name" value="Peptidyl-tRNA hydrolase II"/>
    <property type="match status" value="1"/>
</dbReference>
<dbReference type="Gene3D" id="3.40.1490.10">
    <property type="entry name" value="Bit1"/>
    <property type="match status" value="1"/>
</dbReference>
<comment type="similarity">
    <text evidence="3">Belongs to the PTH2 family.</text>
</comment>
<dbReference type="Pfam" id="PF01981">
    <property type="entry name" value="PTH2"/>
    <property type="match status" value="1"/>
</dbReference>
<dbReference type="RefSeq" id="WP_190999683.1">
    <property type="nucleotide sequence ID" value="NZ_JACXSI010000055.1"/>
</dbReference>
<protein>
    <recommendedName>
        <fullName evidence="1">peptidyl-tRNA hydrolase</fullName>
        <ecNumber evidence="1">3.1.1.29</ecNumber>
    </recommendedName>
</protein>
<gene>
    <name evidence="5" type="primary">pth2</name>
    <name evidence="5" type="ORF">IEO70_17645</name>
</gene>
<keyword evidence="6" id="KW-1185">Reference proteome</keyword>
<comment type="caution">
    <text evidence="5">The sequence shown here is derived from an EMBL/GenBank/DDBJ whole genome shotgun (WGS) entry which is preliminary data.</text>
</comment>
<proteinExistence type="inferred from homology"/>
<dbReference type="GO" id="GO:0004045">
    <property type="term" value="F:peptidyl-tRNA hydrolase activity"/>
    <property type="evidence" value="ECO:0007669"/>
    <property type="project" value="UniProtKB-EC"/>
</dbReference>
<organism evidence="5 6">
    <name type="scientific">Peribacillus faecalis</name>
    <dbReference type="NCBI Taxonomy" id="2772559"/>
    <lineage>
        <taxon>Bacteria</taxon>
        <taxon>Bacillati</taxon>
        <taxon>Bacillota</taxon>
        <taxon>Bacilli</taxon>
        <taxon>Bacillales</taxon>
        <taxon>Bacillaceae</taxon>
        <taxon>Peribacillus</taxon>
    </lineage>
</organism>